<keyword evidence="2" id="KW-0805">Transcription regulation</keyword>
<dbReference type="InterPro" id="IPR005119">
    <property type="entry name" value="LysR_subst-bd"/>
</dbReference>
<dbReference type="GO" id="GO:0003700">
    <property type="term" value="F:DNA-binding transcription factor activity"/>
    <property type="evidence" value="ECO:0007669"/>
    <property type="project" value="InterPro"/>
</dbReference>
<dbReference type="InterPro" id="IPR036388">
    <property type="entry name" value="WH-like_DNA-bd_sf"/>
</dbReference>
<dbReference type="Pfam" id="PF00126">
    <property type="entry name" value="HTH_1"/>
    <property type="match status" value="1"/>
</dbReference>
<dbReference type="RefSeq" id="WP_189607414.1">
    <property type="nucleotide sequence ID" value="NZ_BMXR01000002.1"/>
</dbReference>
<keyword evidence="3" id="KW-0238">DNA-binding</keyword>
<evidence type="ECO:0000259" key="5">
    <source>
        <dbReference type="PROSITE" id="PS50931"/>
    </source>
</evidence>
<dbReference type="EMBL" id="BMXR01000002">
    <property type="protein sequence ID" value="GGX45257.1"/>
    <property type="molecule type" value="Genomic_DNA"/>
</dbReference>
<dbReference type="PRINTS" id="PR00039">
    <property type="entry name" value="HTHLYSR"/>
</dbReference>
<dbReference type="PANTHER" id="PTHR30126:SF2">
    <property type="entry name" value="HTH-TYPE TRANSCRIPTIONAL REGULATOR YJIE"/>
    <property type="match status" value="1"/>
</dbReference>
<comment type="similarity">
    <text evidence="1">Belongs to the LysR transcriptional regulatory family.</text>
</comment>
<evidence type="ECO:0000256" key="2">
    <source>
        <dbReference type="ARBA" id="ARBA00023015"/>
    </source>
</evidence>
<evidence type="ECO:0000313" key="6">
    <source>
        <dbReference type="EMBL" id="GGX45257.1"/>
    </source>
</evidence>
<dbReference type="Gene3D" id="1.10.10.10">
    <property type="entry name" value="Winged helix-like DNA-binding domain superfamily/Winged helix DNA-binding domain"/>
    <property type="match status" value="1"/>
</dbReference>
<proteinExistence type="inferred from homology"/>
<dbReference type="Proteomes" id="UP000626148">
    <property type="component" value="Unassembled WGS sequence"/>
</dbReference>
<dbReference type="AlphaFoldDB" id="A0A918K4B8"/>
<organism evidence="6 7">
    <name type="scientific">Saccharospirillum salsuginis</name>
    <dbReference type="NCBI Taxonomy" id="418750"/>
    <lineage>
        <taxon>Bacteria</taxon>
        <taxon>Pseudomonadati</taxon>
        <taxon>Pseudomonadota</taxon>
        <taxon>Gammaproteobacteria</taxon>
        <taxon>Oceanospirillales</taxon>
        <taxon>Saccharospirillaceae</taxon>
        <taxon>Saccharospirillum</taxon>
    </lineage>
</organism>
<comment type="caution">
    <text evidence="6">The sequence shown here is derived from an EMBL/GenBank/DDBJ whole genome shotgun (WGS) entry which is preliminary data.</text>
</comment>
<dbReference type="InterPro" id="IPR000847">
    <property type="entry name" value="LysR_HTH_N"/>
</dbReference>
<feature type="domain" description="HTH lysR-type" evidence="5">
    <location>
        <begin position="1"/>
        <end position="60"/>
    </location>
</feature>
<protein>
    <submittedName>
        <fullName evidence="6">LysR family transcriptional regulator</fullName>
    </submittedName>
</protein>
<evidence type="ECO:0000313" key="7">
    <source>
        <dbReference type="Proteomes" id="UP000626148"/>
    </source>
</evidence>
<keyword evidence="7" id="KW-1185">Reference proteome</keyword>
<evidence type="ECO:0000256" key="1">
    <source>
        <dbReference type="ARBA" id="ARBA00009437"/>
    </source>
</evidence>
<dbReference type="PANTHER" id="PTHR30126">
    <property type="entry name" value="HTH-TYPE TRANSCRIPTIONAL REGULATOR"/>
    <property type="match status" value="1"/>
</dbReference>
<dbReference type="Gene3D" id="3.40.190.10">
    <property type="entry name" value="Periplasmic binding protein-like II"/>
    <property type="match status" value="2"/>
</dbReference>
<dbReference type="SUPFAM" id="SSF53850">
    <property type="entry name" value="Periplasmic binding protein-like II"/>
    <property type="match status" value="1"/>
</dbReference>
<evidence type="ECO:0000256" key="3">
    <source>
        <dbReference type="ARBA" id="ARBA00023125"/>
    </source>
</evidence>
<evidence type="ECO:0000256" key="4">
    <source>
        <dbReference type="ARBA" id="ARBA00023163"/>
    </source>
</evidence>
<accession>A0A918K4B8</accession>
<dbReference type="SUPFAM" id="SSF46785">
    <property type="entry name" value="Winged helix' DNA-binding domain"/>
    <property type="match status" value="1"/>
</dbReference>
<keyword evidence="4" id="KW-0804">Transcription</keyword>
<sequence>MDLDVKWLEDFLMLASTRSFSQSAERRHVTQPAFSRRIRALEACIGVTLVDRSSSPIGLTAEGDMFLITARKLLDQLDSSVEQIRGLVPQHKQILEVVVAHSLGLGFLPRWLKRFYRTRPEFNLRVLAMNIGEAILALREGKSDLMMIYADPQATMQLDPDVFPSIQLGRTELVPVCAPDEYGEPVFPFSTEEGAEPIPLLAYTSDASLQRSVRSMLQAQGMQLQFKTVFEMAIADGLKGMALAGFGVAWLPRITVEQELEEGRLVVCPGDAYRLPLEIRLYRCSLIEKQAIDQVWALLSPPRELNS</sequence>
<dbReference type="GO" id="GO:0000976">
    <property type="term" value="F:transcription cis-regulatory region binding"/>
    <property type="evidence" value="ECO:0007669"/>
    <property type="project" value="TreeGrafter"/>
</dbReference>
<reference evidence="6" key="2">
    <citation type="submission" date="2020-09" db="EMBL/GenBank/DDBJ databases">
        <authorList>
            <person name="Sun Q."/>
            <person name="Kim S."/>
        </authorList>
    </citation>
    <scope>NUCLEOTIDE SEQUENCE</scope>
    <source>
        <strain evidence="6">KCTC 22169</strain>
    </source>
</reference>
<dbReference type="PROSITE" id="PS50931">
    <property type="entry name" value="HTH_LYSR"/>
    <property type="match status" value="1"/>
</dbReference>
<dbReference type="InterPro" id="IPR036390">
    <property type="entry name" value="WH_DNA-bd_sf"/>
</dbReference>
<dbReference type="Pfam" id="PF03466">
    <property type="entry name" value="LysR_substrate"/>
    <property type="match status" value="1"/>
</dbReference>
<gene>
    <name evidence="6" type="ORF">GCM10007392_10240</name>
</gene>
<reference evidence="6" key="1">
    <citation type="journal article" date="2014" name="Int. J. Syst. Evol. Microbiol.">
        <title>Complete genome sequence of Corynebacterium casei LMG S-19264T (=DSM 44701T), isolated from a smear-ripened cheese.</title>
        <authorList>
            <consortium name="US DOE Joint Genome Institute (JGI-PGF)"/>
            <person name="Walter F."/>
            <person name="Albersmeier A."/>
            <person name="Kalinowski J."/>
            <person name="Ruckert C."/>
        </authorList>
    </citation>
    <scope>NUCLEOTIDE SEQUENCE</scope>
    <source>
        <strain evidence="6">KCTC 22169</strain>
    </source>
</reference>
<dbReference type="CDD" id="cd05466">
    <property type="entry name" value="PBP2_LTTR_substrate"/>
    <property type="match status" value="1"/>
</dbReference>
<name>A0A918K4B8_9GAMM</name>